<evidence type="ECO:0000313" key="4">
    <source>
        <dbReference type="Proteomes" id="UP000265882"/>
    </source>
</evidence>
<keyword evidence="1" id="KW-0732">Signal</keyword>
<organism evidence="3 4">
    <name type="scientific">Abyssobacteria bacterium (strain SURF_5)</name>
    <dbReference type="NCBI Taxonomy" id="2093360"/>
    <lineage>
        <taxon>Bacteria</taxon>
        <taxon>Pseudomonadati</taxon>
        <taxon>Candidatus Hydrogenedentota</taxon>
        <taxon>Candidatus Abyssobacteria</taxon>
    </lineage>
</organism>
<dbReference type="GO" id="GO:0005509">
    <property type="term" value="F:calcium ion binding"/>
    <property type="evidence" value="ECO:0007669"/>
    <property type="project" value="InterPro"/>
</dbReference>
<name>A0A3A4P6S5_ABYX5</name>
<comment type="caution">
    <text evidence="3">The sequence shown here is derived from an EMBL/GenBank/DDBJ whole genome shotgun (WGS) entry which is preliminary data.</text>
</comment>
<feature type="non-terminal residue" evidence="3">
    <location>
        <position position="255"/>
    </location>
</feature>
<proteinExistence type="predicted"/>
<dbReference type="EMBL" id="QZKU01000012">
    <property type="protein sequence ID" value="RJP26186.1"/>
    <property type="molecule type" value="Genomic_DNA"/>
</dbReference>
<gene>
    <name evidence="3" type="ORF">C4520_00920</name>
</gene>
<sequence>MGIGCAINQTGPILGYIGLIDEVAIYDRPLAPEVVQHHYVSGGGGYVGDGLGDACDNCPTESNADQLDADSDGFGDACDICPTDPLNDVDGDGVCGDLDNCLATPNPDQTDADGDALGDACDNCPNAYNPDQADCNANGIGDACDAINPLADDSNCDGADDNCDGTPDEAYVPTATTCGLGLCMSTGQLICSAGSLVDTCAAGSPTGLDNDCDGLDQNCNGVADDAYVPTATSCGVGECAAAGEMVCVSGSLQDT</sequence>
<accession>A0A3A4P6S5</accession>
<evidence type="ECO:0000256" key="1">
    <source>
        <dbReference type="ARBA" id="ARBA00022729"/>
    </source>
</evidence>
<dbReference type="Gene3D" id="4.10.1080.10">
    <property type="entry name" value="TSP type-3 repeat"/>
    <property type="match status" value="1"/>
</dbReference>
<dbReference type="Pfam" id="PF02412">
    <property type="entry name" value="TSP_3"/>
    <property type="match status" value="2"/>
</dbReference>
<dbReference type="InterPro" id="IPR028974">
    <property type="entry name" value="TSP_type-3_rpt"/>
</dbReference>
<dbReference type="GO" id="GO:0007155">
    <property type="term" value="P:cell adhesion"/>
    <property type="evidence" value="ECO:0007669"/>
    <property type="project" value="InterPro"/>
</dbReference>
<protein>
    <submittedName>
        <fullName evidence="3">Uncharacterized protein</fullName>
    </submittedName>
</protein>
<reference evidence="3 4" key="1">
    <citation type="journal article" date="2017" name="ISME J.">
        <title>Energy and carbon metabolisms in a deep terrestrial subsurface fluid microbial community.</title>
        <authorList>
            <person name="Momper L."/>
            <person name="Jungbluth S.P."/>
            <person name="Lee M.D."/>
            <person name="Amend J.P."/>
        </authorList>
    </citation>
    <scope>NUCLEOTIDE SEQUENCE [LARGE SCALE GENOMIC DNA]</scope>
    <source>
        <strain evidence="3">SURF_5</strain>
    </source>
</reference>
<keyword evidence="2" id="KW-0106">Calcium</keyword>
<evidence type="ECO:0000256" key="2">
    <source>
        <dbReference type="ARBA" id="ARBA00022837"/>
    </source>
</evidence>
<dbReference type="Proteomes" id="UP000265882">
    <property type="component" value="Unassembled WGS sequence"/>
</dbReference>
<dbReference type="PANTHER" id="PTHR10199">
    <property type="entry name" value="THROMBOSPONDIN"/>
    <property type="match status" value="1"/>
</dbReference>
<dbReference type="PANTHER" id="PTHR10199:SF100">
    <property type="entry name" value="THROMBOSPONDIN, ISOFORM A"/>
    <property type="match status" value="1"/>
</dbReference>
<dbReference type="SUPFAM" id="SSF103647">
    <property type="entry name" value="TSP type-3 repeat"/>
    <property type="match status" value="1"/>
</dbReference>
<dbReference type="AlphaFoldDB" id="A0A3A4P6S5"/>
<dbReference type="InterPro" id="IPR003367">
    <property type="entry name" value="Thrombospondin_3-like_rpt"/>
</dbReference>
<evidence type="ECO:0000313" key="3">
    <source>
        <dbReference type="EMBL" id="RJP26186.1"/>
    </source>
</evidence>